<dbReference type="Proteomes" id="UP001153069">
    <property type="component" value="Unassembled WGS sequence"/>
</dbReference>
<keyword evidence="3" id="KW-1185">Reference proteome</keyword>
<proteinExistence type="predicted"/>
<sequence length="514" mass="57901">MTLLICGGPLPELLNELVNGKPFAWYRPSDPIKQLLVQRVLFVCWRNPHLACLDHKLPGRRYPPRGINVEGNVLKIFLQRPVFVSVGALKMLIRICHSVLGELLDQDTMQLACRHAPAEVLAQLQHLIPTNDELMYSNALGRLGDTEAKLLIKRCSTTIPPRVTIQALLGRNHDIVQFALDTYPSTATEIILNLRHGALSDTESIGLLMSRTQRLQLFYPSSDPEFSLLLLHHLKANTSLVTLDQISILNHNGTTIEELLQAFKEAMQTNQKLQTLRMHLATPLGHLDYNTVPMWIHAIRESCFGDESTLGREVEFCSGEWVRTEYTAVKSPSGHMEESLHLAPDQIEEEAFKAFCIREIPTYSRLVSLTLSGNRSNNSVAEWTRLVVDMIRSDINVPVLCVKQQRVGVLPILHALKANSNLLSFEFGPWSETDDQHAEEGEPREEWAASSSTAVEEENPLAALWHGATMERIQYRRSKKSSVVPFLEAPLQWTSLGVLYGVMRETSGVWSTRK</sequence>
<evidence type="ECO:0000256" key="1">
    <source>
        <dbReference type="SAM" id="MobiDB-lite"/>
    </source>
</evidence>
<accession>A0A9N8HT52</accession>
<protein>
    <submittedName>
        <fullName evidence="2">Uncharacterized protein</fullName>
    </submittedName>
</protein>
<reference evidence="2" key="1">
    <citation type="submission" date="2020-06" db="EMBL/GenBank/DDBJ databases">
        <authorList>
            <consortium name="Plant Systems Biology data submission"/>
        </authorList>
    </citation>
    <scope>NUCLEOTIDE SEQUENCE</scope>
    <source>
        <strain evidence="2">D6</strain>
    </source>
</reference>
<gene>
    <name evidence="2" type="ORF">SEMRO_1823_G299870.1</name>
</gene>
<organism evidence="2 3">
    <name type="scientific">Seminavis robusta</name>
    <dbReference type="NCBI Taxonomy" id="568900"/>
    <lineage>
        <taxon>Eukaryota</taxon>
        <taxon>Sar</taxon>
        <taxon>Stramenopiles</taxon>
        <taxon>Ochrophyta</taxon>
        <taxon>Bacillariophyta</taxon>
        <taxon>Bacillariophyceae</taxon>
        <taxon>Bacillariophycidae</taxon>
        <taxon>Naviculales</taxon>
        <taxon>Naviculaceae</taxon>
        <taxon>Seminavis</taxon>
    </lineage>
</organism>
<name>A0A9N8HT52_9STRA</name>
<evidence type="ECO:0000313" key="3">
    <source>
        <dbReference type="Proteomes" id="UP001153069"/>
    </source>
</evidence>
<feature type="region of interest" description="Disordered" evidence="1">
    <location>
        <begin position="432"/>
        <end position="452"/>
    </location>
</feature>
<comment type="caution">
    <text evidence="2">The sequence shown here is derived from an EMBL/GenBank/DDBJ whole genome shotgun (WGS) entry which is preliminary data.</text>
</comment>
<dbReference type="AlphaFoldDB" id="A0A9N8HT52"/>
<evidence type="ECO:0000313" key="2">
    <source>
        <dbReference type="EMBL" id="CAB9526403.1"/>
    </source>
</evidence>
<feature type="compositionally biased region" description="Basic and acidic residues" evidence="1">
    <location>
        <begin position="434"/>
        <end position="447"/>
    </location>
</feature>
<dbReference type="EMBL" id="CAICTM010001821">
    <property type="protein sequence ID" value="CAB9526403.1"/>
    <property type="molecule type" value="Genomic_DNA"/>
</dbReference>